<gene>
    <name evidence="1" type="ORF">MRM63_13655</name>
</gene>
<protein>
    <submittedName>
        <fullName evidence="1">Uncharacterized protein</fullName>
    </submittedName>
</protein>
<accession>A0AAU6VID3</accession>
<name>A0AAU6VID3_UNCXX</name>
<organism evidence="1">
    <name type="scientific">bacterium 19MO03SA05</name>
    <dbReference type="NCBI Taxonomy" id="2920620"/>
    <lineage>
        <taxon>Bacteria</taxon>
    </lineage>
</organism>
<evidence type="ECO:0000313" key="1">
    <source>
        <dbReference type="EMBL" id="XAG86232.1"/>
    </source>
</evidence>
<reference evidence="1" key="1">
    <citation type="submission" date="2022-03" db="EMBL/GenBank/DDBJ databases">
        <title>Sea Food Isolates.</title>
        <authorList>
            <person name="Li c."/>
        </authorList>
    </citation>
    <scope>NUCLEOTIDE SEQUENCE</scope>
    <source>
        <strain evidence="1">19MO03SA05</strain>
    </source>
</reference>
<dbReference type="AlphaFoldDB" id="A0AAU6VID3"/>
<sequence>MSTLYKIESLEDEAAKNIAMVINKNGGRCVVAGCAVITDHCFVADEVSEVIPLIAKTCDQISEWDYQQFNSL</sequence>
<proteinExistence type="predicted"/>
<dbReference type="EMBL" id="CP095351">
    <property type="protein sequence ID" value="XAG86232.1"/>
    <property type="molecule type" value="Genomic_DNA"/>
</dbReference>